<keyword evidence="2" id="KW-0472">Membrane</keyword>
<protein>
    <submittedName>
        <fullName evidence="3">Uncharacterized protein</fullName>
    </submittedName>
</protein>
<reference evidence="3" key="2">
    <citation type="journal article" date="2015" name="Data Brief">
        <title>Shoot transcriptome of the giant reed, Arundo donax.</title>
        <authorList>
            <person name="Barrero R.A."/>
            <person name="Guerrero F.D."/>
            <person name="Moolhuijzen P."/>
            <person name="Goolsby J.A."/>
            <person name="Tidwell J."/>
            <person name="Bellgard S.E."/>
            <person name="Bellgard M.I."/>
        </authorList>
    </citation>
    <scope>NUCLEOTIDE SEQUENCE</scope>
    <source>
        <tissue evidence="3">Shoot tissue taken approximately 20 cm above the soil surface</tissue>
    </source>
</reference>
<feature type="transmembrane region" description="Helical" evidence="2">
    <location>
        <begin position="21"/>
        <end position="44"/>
    </location>
</feature>
<evidence type="ECO:0000256" key="2">
    <source>
        <dbReference type="SAM" id="Phobius"/>
    </source>
</evidence>
<dbReference type="AlphaFoldDB" id="A0A0A9CGT5"/>
<evidence type="ECO:0000313" key="3">
    <source>
        <dbReference type="EMBL" id="JAD70717.1"/>
    </source>
</evidence>
<reference evidence="3" key="1">
    <citation type="submission" date="2014-09" db="EMBL/GenBank/DDBJ databases">
        <authorList>
            <person name="Magalhaes I.L.F."/>
            <person name="Oliveira U."/>
            <person name="Santos F.R."/>
            <person name="Vidigal T.H.D.A."/>
            <person name="Brescovit A.D."/>
            <person name="Santos A.J."/>
        </authorList>
    </citation>
    <scope>NUCLEOTIDE SEQUENCE</scope>
    <source>
        <tissue evidence="3">Shoot tissue taken approximately 20 cm above the soil surface</tissue>
    </source>
</reference>
<organism evidence="3">
    <name type="scientific">Arundo donax</name>
    <name type="common">Giant reed</name>
    <name type="synonym">Donax arundinaceus</name>
    <dbReference type="NCBI Taxonomy" id="35708"/>
    <lineage>
        <taxon>Eukaryota</taxon>
        <taxon>Viridiplantae</taxon>
        <taxon>Streptophyta</taxon>
        <taxon>Embryophyta</taxon>
        <taxon>Tracheophyta</taxon>
        <taxon>Spermatophyta</taxon>
        <taxon>Magnoliopsida</taxon>
        <taxon>Liliopsida</taxon>
        <taxon>Poales</taxon>
        <taxon>Poaceae</taxon>
        <taxon>PACMAD clade</taxon>
        <taxon>Arundinoideae</taxon>
        <taxon>Arundineae</taxon>
        <taxon>Arundo</taxon>
    </lineage>
</organism>
<evidence type="ECO:0000256" key="1">
    <source>
        <dbReference type="SAM" id="MobiDB-lite"/>
    </source>
</evidence>
<accession>A0A0A9CGT5</accession>
<sequence>MGLKLQESSRSTSRMKRSTPTAISSSFFMASTILLEVPILKVVLNGWISSLLHLYRELPTILPLDFTFFSRL</sequence>
<dbReference type="EMBL" id="GBRH01227178">
    <property type="protein sequence ID" value="JAD70717.1"/>
    <property type="molecule type" value="Transcribed_RNA"/>
</dbReference>
<keyword evidence="2" id="KW-1133">Transmembrane helix</keyword>
<keyword evidence="2" id="KW-0812">Transmembrane</keyword>
<name>A0A0A9CGT5_ARUDO</name>
<proteinExistence type="predicted"/>
<feature type="region of interest" description="Disordered" evidence="1">
    <location>
        <begin position="1"/>
        <end position="21"/>
    </location>
</feature>